<dbReference type="GO" id="GO:0003723">
    <property type="term" value="F:RNA binding"/>
    <property type="evidence" value="ECO:0007669"/>
    <property type="project" value="InterPro"/>
</dbReference>
<protein>
    <recommendedName>
        <fullName evidence="5">tRNA pseudouridine synthase B</fullName>
        <ecNumber evidence="5">5.4.99.25</ecNumber>
    </recommendedName>
    <alternativeName>
        <fullName evidence="5">tRNA pseudouridine(55) synthase</fullName>
        <shortName evidence="5">Psi55 synthase</shortName>
    </alternativeName>
    <alternativeName>
        <fullName evidence="5">tRNA pseudouridylate synthase</fullName>
    </alternativeName>
    <alternativeName>
        <fullName evidence="5">tRNA-uridine isomerase</fullName>
    </alternativeName>
</protein>
<evidence type="ECO:0000313" key="8">
    <source>
        <dbReference type="EMBL" id="SNZ09749.1"/>
    </source>
</evidence>
<dbReference type="Gene3D" id="3.30.2350.10">
    <property type="entry name" value="Pseudouridine synthase"/>
    <property type="match status" value="1"/>
</dbReference>
<dbReference type="InterPro" id="IPR032819">
    <property type="entry name" value="TruB_C"/>
</dbReference>
<dbReference type="InterPro" id="IPR020103">
    <property type="entry name" value="PsdUridine_synth_cat_dom_sf"/>
</dbReference>
<evidence type="ECO:0000256" key="5">
    <source>
        <dbReference type="HAMAP-Rule" id="MF_01080"/>
    </source>
</evidence>
<keyword evidence="3 5" id="KW-0819">tRNA processing</keyword>
<comment type="similarity">
    <text evidence="2 5">Belongs to the pseudouridine synthase TruB family. Type 1 subfamily.</text>
</comment>
<name>A0A285NJV8_9BACI</name>
<dbReference type="Pfam" id="PF01509">
    <property type="entry name" value="TruB_N"/>
    <property type="match status" value="1"/>
</dbReference>
<keyword evidence="4 5" id="KW-0413">Isomerase</keyword>
<dbReference type="Pfam" id="PF16198">
    <property type="entry name" value="TruB_C_2"/>
    <property type="match status" value="1"/>
</dbReference>
<evidence type="ECO:0000256" key="2">
    <source>
        <dbReference type="ARBA" id="ARBA00005642"/>
    </source>
</evidence>
<accession>A0A285NJV8</accession>
<comment type="catalytic activity">
    <reaction evidence="1 5">
        <text>uridine(55) in tRNA = pseudouridine(55) in tRNA</text>
        <dbReference type="Rhea" id="RHEA:42532"/>
        <dbReference type="Rhea" id="RHEA-COMP:10101"/>
        <dbReference type="Rhea" id="RHEA-COMP:10102"/>
        <dbReference type="ChEBI" id="CHEBI:65314"/>
        <dbReference type="ChEBI" id="CHEBI:65315"/>
        <dbReference type="EC" id="5.4.99.25"/>
    </reaction>
</comment>
<feature type="domain" description="Pseudouridine synthase II N-terminal" evidence="6">
    <location>
        <begin position="38"/>
        <end position="191"/>
    </location>
</feature>
<dbReference type="PANTHER" id="PTHR13767">
    <property type="entry name" value="TRNA-PSEUDOURIDINE SYNTHASE"/>
    <property type="match status" value="1"/>
</dbReference>
<evidence type="ECO:0000256" key="4">
    <source>
        <dbReference type="ARBA" id="ARBA00023235"/>
    </source>
</evidence>
<dbReference type="GO" id="GO:0031119">
    <property type="term" value="P:tRNA pseudouridine synthesis"/>
    <property type="evidence" value="ECO:0007669"/>
    <property type="project" value="UniProtKB-UniRule"/>
</dbReference>
<proteinExistence type="inferred from homology"/>
<evidence type="ECO:0000256" key="1">
    <source>
        <dbReference type="ARBA" id="ARBA00000385"/>
    </source>
</evidence>
<evidence type="ECO:0000259" key="6">
    <source>
        <dbReference type="Pfam" id="PF01509"/>
    </source>
</evidence>
<dbReference type="CDD" id="cd02573">
    <property type="entry name" value="PseudoU_synth_EcTruB"/>
    <property type="match status" value="1"/>
</dbReference>
<organism evidence="8 9">
    <name type="scientific">Terribacillus aidingensis</name>
    <dbReference type="NCBI Taxonomy" id="586416"/>
    <lineage>
        <taxon>Bacteria</taxon>
        <taxon>Bacillati</taxon>
        <taxon>Bacillota</taxon>
        <taxon>Bacilli</taxon>
        <taxon>Bacillales</taxon>
        <taxon>Bacillaceae</taxon>
        <taxon>Terribacillus</taxon>
    </lineage>
</organism>
<reference evidence="9" key="1">
    <citation type="submission" date="2017-09" db="EMBL/GenBank/DDBJ databases">
        <authorList>
            <person name="Varghese N."/>
            <person name="Submissions S."/>
        </authorList>
    </citation>
    <scope>NUCLEOTIDE SEQUENCE [LARGE SCALE GENOMIC DNA]</scope>
    <source>
        <strain evidence="9">CGMCC 1.8913</strain>
    </source>
</reference>
<dbReference type="SUPFAM" id="SSF55120">
    <property type="entry name" value="Pseudouridine synthase"/>
    <property type="match status" value="1"/>
</dbReference>
<comment type="function">
    <text evidence="5">Responsible for synthesis of pseudouridine from uracil-55 in the psi GC loop of transfer RNAs.</text>
</comment>
<gene>
    <name evidence="5" type="primary">truB</name>
    <name evidence="8" type="ORF">SAMN05421503_1333</name>
</gene>
<evidence type="ECO:0000313" key="9">
    <source>
        <dbReference type="Proteomes" id="UP000219356"/>
    </source>
</evidence>
<dbReference type="EC" id="5.4.99.25" evidence="5"/>
<feature type="domain" description="tRNA pseudouridylate synthase B C-terminal" evidence="7">
    <location>
        <begin position="192"/>
        <end position="250"/>
    </location>
</feature>
<dbReference type="NCBIfam" id="TIGR00431">
    <property type="entry name" value="TruB"/>
    <property type="match status" value="1"/>
</dbReference>
<dbReference type="GO" id="GO:0160148">
    <property type="term" value="F:tRNA pseudouridine(55) synthase activity"/>
    <property type="evidence" value="ECO:0007669"/>
    <property type="project" value="UniProtKB-EC"/>
</dbReference>
<dbReference type="InterPro" id="IPR014780">
    <property type="entry name" value="tRNA_psdUridine_synth_TruB"/>
</dbReference>
<dbReference type="HAMAP" id="MF_01080">
    <property type="entry name" value="TruB_bact"/>
    <property type="match status" value="1"/>
</dbReference>
<dbReference type="AlphaFoldDB" id="A0A285NJV8"/>
<evidence type="ECO:0000256" key="3">
    <source>
        <dbReference type="ARBA" id="ARBA00022694"/>
    </source>
</evidence>
<feature type="active site" description="Nucleophile" evidence="5">
    <location>
        <position position="53"/>
    </location>
</feature>
<dbReference type="Proteomes" id="UP000219356">
    <property type="component" value="Unassembled WGS sequence"/>
</dbReference>
<dbReference type="GO" id="GO:1990481">
    <property type="term" value="P:mRNA pseudouridine synthesis"/>
    <property type="evidence" value="ECO:0007669"/>
    <property type="project" value="TreeGrafter"/>
</dbReference>
<sequence>MGEGILFTYSKGVLALDGILPLWKPKGMTSHDCVFKARKLLQTKKIGHTGTLDPDVEGVLPLCIGQATKVVPYLTDTSKTYVAEVTLGTSTETEDKSGEVIEEKQITEPIPVAVIEKVLKSFLGETEQIPPMYSAVKVGGRKLYEYARQGQVVERPVRRITIHSIELHKDSVRADGSVFGFTVSCSKGTYIRTLCVDIGKALGYPAHMSSLVRTQAGAFSAQDTVTFAKIEEAMEAGTIEQLLQPVTKAVDYLPLIEADAEIEQKVRFGQRLPRPAEADLYRVQRGEKLLGIYETHPSYSQLLKPKRVFVSGKAGGTDAND</sequence>
<dbReference type="FunFam" id="3.30.2350.10:FF:000011">
    <property type="entry name" value="tRNA pseudouridine synthase B"/>
    <property type="match status" value="1"/>
</dbReference>
<dbReference type="PANTHER" id="PTHR13767:SF2">
    <property type="entry name" value="PSEUDOURIDYLATE SYNTHASE TRUB1"/>
    <property type="match status" value="1"/>
</dbReference>
<evidence type="ECO:0000259" key="7">
    <source>
        <dbReference type="Pfam" id="PF16198"/>
    </source>
</evidence>
<keyword evidence="9" id="KW-1185">Reference proteome</keyword>
<dbReference type="InterPro" id="IPR002501">
    <property type="entry name" value="PsdUridine_synth_N"/>
</dbReference>
<dbReference type="EMBL" id="OBEK01000002">
    <property type="protein sequence ID" value="SNZ09749.1"/>
    <property type="molecule type" value="Genomic_DNA"/>
</dbReference>